<keyword evidence="6 10" id="KW-0547">Nucleotide-binding</keyword>
<keyword evidence="15" id="KW-1185">Reference proteome</keyword>
<comment type="cofactor">
    <cofactor evidence="1 10">
        <name>Mg(2+)</name>
        <dbReference type="ChEBI" id="CHEBI:18420"/>
    </cofactor>
</comment>
<dbReference type="GO" id="GO:0006400">
    <property type="term" value="P:tRNA modification"/>
    <property type="evidence" value="ECO:0007669"/>
    <property type="project" value="TreeGrafter"/>
</dbReference>
<dbReference type="GO" id="GO:0005524">
    <property type="term" value="F:ATP binding"/>
    <property type="evidence" value="ECO:0007669"/>
    <property type="project" value="UniProtKB-UniRule"/>
</dbReference>
<evidence type="ECO:0000256" key="4">
    <source>
        <dbReference type="ARBA" id="ARBA00022679"/>
    </source>
</evidence>
<evidence type="ECO:0000256" key="2">
    <source>
        <dbReference type="ARBA" id="ARBA00003213"/>
    </source>
</evidence>
<dbReference type="AlphaFoldDB" id="A0A6G7PUV4"/>
<evidence type="ECO:0000313" key="15">
    <source>
        <dbReference type="Proteomes" id="UP000502179"/>
    </source>
</evidence>
<dbReference type="EMBL" id="CP048877">
    <property type="protein sequence ID" value="QIJ71400.1"/>
    <property type="molecule type" value="Genomic_DNA"/>
</dbReference>
<dbReference type="InterPro" id="IPR027417">
    <property type="entry name" value="P-loop_NTPase"/>
</dbReference>
<reference evidence="14 15" key="1">
    <citation type="submission" date="2020-02" db="EMBL/GenBank/DDBJ databases">
        <title>Genome analysis of Thermosulfuriphilus ammonigenes ST65T, an anaerobic thermophilic chemolithoautotrophic bacterium isolated from a deep-sea hydrothermal vent.</title>
        <authorList>
            <person name="Slobodkina G."/>
            <person name="Allioux M."/>
            <person name="Merkel A."/>
            <person name="Alain K."/>
            <person name="Jebbar M."/>
            <person name="Slobodkin A."/>
        </authorList>
    </citation>
    <scope>NUCLEOTIDE SEQUENCE [LARGE SCALE GENOMIC DNA]</scope>
    <source>
        <strain evidence="14 15">ST65</strain>
    </source>
</reference>
<evidence type="ECO:0000256" key="6">
    <source>
        <dbReference type="ARBA" id="ARBA00022741"/>
    </source>
</evidence>
<comment type="function">
    <text evidence="2 10 12">Catalyzes the transfer of a dimethylallyl group onto the adenine at position 37 in tRNAs that read codons beginning with uridine, leading to the formation of N6-(dimethylallyl)adenosine (i(6)A).</text>
</comment>
<comment type="caution">
    <text evidence="10">Lacks conserved residue(s) required for the propagation of feature annotation.</text>
</comment>
<keyword evidence="4 10" id="KW-0808">Transferase</keyword>
<feature type="region of interest" description="Interaction with substrate tRNA" evidence="10">
    <location>
        <begin position="34"/>
        <end position="37"/>
    </location>
</feature>
<feature type="site" description="Interaction with substrate tRNA" evidence="10">
    <location>
        <position position="122"/>
    </location>
</feature>
<keyword evidence="8 10" id="KW-0460">Magnesium</keyword>
<keyword evidence="7 10" id="KW-0067">ATP-binding</keyword>
<dbReference type="RefSeq" id="WP_166031621.1">
    <property type="nucleotide sequence ID" value="NZ_CP048877.1"/>
</dbReference>
<evidence type="ECO:0000256" key="1">
    <source>
        <dbReference type="ARBA" id="ARBA00001946"/>
    </source>
</evidence>
<evidence type="ECO:0000256" key="11">
    <source>
        <dbReference type="RuleBase" id="RU003783"/>
    </source>
</evidence>
<evidence type="ECO:0000256" key="10">
    <source>
        <dbReference type="HAMAP-Rule" id="MF_00185"/>
    </source>
</evidence>
<protein>
    <recommendedName>
        <fullName evidence="10">tRNA dimethylallyltransferase</fullName>
        <ecNumber evidence="10">2.5.1.75</ecNumber>
    </recommendedName>
    <alternativeName>
        <fullName evidence="10">Dimethylallyl diphosphate:tRNA dimethylallyltransferase</fullName>
        <shortName evidence="10">DMAPP:tRNA dimethylallyltransferase</shortName>
        <shortName evidence="10">DMATase</shortName>
    </alternativeName>
    <alternativeName>
        <fullName evidence="10">Isopentenyl-diphosphate:tRNA isopentenyltransferase</fullName>
        <shortName evidence="10">IPP transferase</shortName>
        <shortName evidence="10">IPPT</shortName>
        <shortName evidence="10">IPTase</shortName>
    </alternativeName>
</protein>
<evidence type="ECO:0000256" key="3">
    <source>
        <dbReference type="ARBA" id="ARBA00005842"/>
    </source>
</evidence>
<accession>A0A6G7PUV4</accession>
<evidence type="ECO:0000256" key="13">
    <source>
        <dbReference type="RuleBase" id="RU003785"/>
    </source>
</evidence>
<dbReference type="InterPro" id="IPR039657">
    <property type="entry name" value="Dimethylallyltransferase"/>
</dbReference>
<comment type="subunit">
    <text evidence="10">Monomer.</text>
</comment>
<dbReference type="Proteomes" id="UP000502179">
    <property type="component" value="Chromosome"/>
</dbReference>
<feature type="site" description="Interaction with substrate tRNA" evidence="10">
    <location>
        <position position="100"/>
    </location>
</feature>
<name>A0A6G7PUV4_9BACT</name>
<keyword evidence="5 10" id="KW-0819">tRNA processing</keyword>
<evidence type="ECO:0000256" key="8">
    <source>
        <dbReference type="ARBA" id="ARBA00022842"/>
    </source>
</evidence>
<dbReference type="GO" id="GO:0052381">
    <property type="term" value="F:tRNA dimethylallyltransferase activity"/>
    <property type="evidence" value="ECO:0007669"/>
    <property type="project" value="UniProtKB-UniRule"/>
</dbReference>
<dbReference type="HAMAP" id="MF_00185">
    <property type="entry name" value="IPP_trans"/>
    <property type="match status" value="1"/>
</dbReference>
<dbReference type="PANTHER" id="PTHR11088">
    <property type="entry name" value="TRNA DIMETHYLALLYLTRANSFERASE"/>
    <property type="match status" value="1"/>
</dbReference>
<proteinExistence type="inferred from homology"/>
<dbReference type="EC" id="2.5.1.75" evidence="10"/>
<evidence type="ECO:0000256" key="12">
    <source>
        <dbReference type="RuleBase" id="RU003784"/>
    </source>
</evidence>
<dbReference type="NCBIfam" id="TIGR00174">
    <property type="entry name" value="miaA"/>
    <property type="match status" value="1"/>
</dbReference>
<evidence type="ECO:0000313" key="14">
    <source>
        <dbReference type="EMBL" id="QIJ71400.1"/>
    </source>
</evidence>
<dbReference type="KEGG" id="tav:G4V39_03520"/>
<evidence type="ECO:0000256" key="9">
    <source>
        <dbReference type="ARBA" id="ARBA00049563"/>
    </source>
</evidence>
<dbReference type="SUPFAM" id="SSF52540">
    <property type="entry name" value="P-loop containing nucleoside triphosphate hydrolases"/>
    <property type="match status" value="2"/>
</dbReference>
<dbReference type="PANTHER" id="PTHR11088:SF60">
    <property type="entry name" value="TRNA DIMETHYLALLYLTRANSFERASE"/>
    <property type="match status" value="1"/>
</dbReference>
<dbReference type="Gene3D" id="1.10.20.140">
    <property type="match status" value="1"/>
</dbReference>
<evidence type="ECO:0000256" key="7">
    <source>
        <dbReference type="ARBA" id="ARBA00022840"/>
    </source>
</evidence>
<evidence type="ECO:0000256" key="5">
    <source>
        <dbReference type="ARBA" id="ARBA00022694"/>
    </source>
</evidence>
<comment type="similarity">
    <text evidence="3 10 13">Belongs to the IPP transferase family.</text>
</comment>
<feature type="binding site" evidence="10">
    <location>
        <begin position="11"/>
        <end position="16"/>
    </location>
    <ligand>
        <name>substrate</name>
    </ligand>
</feature>
<organism evidence="14 15">
    <name type="scientific">Thermosulfuriphilus ammonigenes</name>
    <dbReference type="NCBI Taxonomy" id="1936021"/>
    <lineage>
        <taxon>Bacteria</taxon>
        <taxon>Pseudomonadati</taxon>
        <taxon>Thermodesulfobacteriota</taxon>
        <taxon>Thermodesulfobacteria</taxon>
        <taxon>Thermodesulfobacteriales</taxon>
        <taxon>Thermodesulfobacteriaceae</taxon>
        <taxon>Thermosulfuriphilus</taxon>
    </lineage>
</organism>
<feature type="binding site" evidence="10">
    <location>
        <begin position="9"/>
        <end position="16"/>
    </location>
    <ligand>
        <name>ATP</name>
        <dbReference type="ChEBI" id="CHEBI:30616"/>
    </ligand>
</feature>
<gene>
    <name evidence="10 14" type="primary">miaA</name>
    <name evidence="14" type="ORF">G4V39_03520</name>
</gene>
<dbReference type="Pfam" id="PF01715">
    <property type="entry name" value="IPPT"/>
    <property type="match status" value="1"/>
</dbReference>
<sequence length="305" mass="34726">MIRVVVICGPTGVGKTATAIKLAREIKGEIVGADSLQIYRYLDIGTAKPTPEERALVPHHLIDILEPHQPFDAAKFVHLADKAISEIVSRDRTPLVVGGTGLYIKALIYGLAPLSGKVGPVRERLKEELRERGREVLYRRLQSIDPQAAARISPGDTVRLLRALEIYELTGEPASRIWERHRFARPRYQALKIGLTLPRPILYARIEERTRQMFAQGLVEEVKGLLSRGFSPDIKPLKAIGYRQVVAYLEGKLTLEETVAEVVKETKRYAKRQLTWFRADKEIFWFSPQETEKIIELTRRFLAQR</sequence>
<dbReference type="InterPro" id="IPR018022">
    <property type="entry name" value="IPT"/>
</dbReference>
<comment type="catalytic activity">
    <reaction evidence="9 10 11">
        <text>adenosine(37) in tRNA + dimethylallyl diphosphate = N(6)-dimethylallyladenosine(37) in tRNA + diphosphate</text>
        <dbReference type="Rhea" id="RHEA:26482"/>
        <dbReference type="Rhea" id="RHEA-COMP:10162"/>
        <dbReference type="Rhea" id="RHEA-COMP:10375"/>
        <dbReference type="ChEBI" id="CHEBI:33019"/>
        <dbReference type="ChEBI" id="CHEBI:57623"/>
        <dbReference type="ChEBI" id="CHEBI:74411"/>
        <dbReference type="ChEBI" id="CHEBI:74415"/>
        <dbReference type="EC" id="2.5.1.75"/>
    </reaction>
</comment>
<dbReference type="Gene3D" id="3.40.50.300">
    <property type="entry name" value="P-loop containing nucleotide triphosphate hydrolases"/>
    <property type="match status" value="1"/>
</dbReference>